<dbReference type="RefSeq" id="WP_172317105.1">
    <property type="nucleotide sequence ID" value="NZ_WOEY01000146.1"/>
</dbReference>
<gene>
    <name evidence="1" type="ORF">GNZ12_37105</name>
</gene>
<organism evidence="1 2">
    <name type="scientific">Paraburkholderia solitsugae</name>
    <dbReference type="NCBI Taxonomy" id="2675748"/>
    <lineage>
        <taxon>Bacteria</taxon>
        <taxon>Pseudomonadati</taxon>
        <taxon>Pseudomonadota</taxon>
        <taxon>Betaproteobacteria</taxon>
        <taxon>Burkholderiales</taxon>
        <taxon>Burkholderiaceae</taxon>
        <taxon>Paraburkholderia</taxon>
    </lineage>
</organism>
<reference evidence="1 2" key="1">
    <citation type="submission" date="2019-11" db="EMBL/GenBank/DDBJ databases">
        <title>Metabolism of dissolved organic matter in forest soils.</title>
        <authorList>
            <person name="Cyle K.T."/>
            <person name="Wilhelm R.C."/>
            <person name="Martinez C.E."/>
        </authorList>
    </citation>
    <scope>NUCLEOTIDE SEQUENCE [LARGE SCALE GENOMIC DNA]</scope>
    <source>
        <strain evidence="1 2">1N</strain>
    </source>
</reference>
<comment type="caution">
    <text evidence="1">The sequence shown here is derived from an EMBL/GenBank/DDBJ whole genome shotgun (WGS) entry which is preliminary data.</text>
</comment>
<proteinExistence type="predicted"/>
<protein>
    <recommendedName>
        <fullName evidence="3">MmyB-like transcription regulator ligand binding domain-containing protein</fullName>
    </recommendedName>
</protein>
<evidence type="ECO:0000313" key="2">
    <source>
        <dbReference type="Proteomes" id="UP000652198"/>
    </source>
</evidence>
<evidence type="ECO:0008006" key="3">
    <source>
        <dbReference type="Google" id="ProtNLM"/>
    </source>
</evidence>
<name>A0ABX2C3M5_9BURK</name>
<dbReference type="EMBL" id="WOEY01000146">
    <property type="protein sequence ID" value="NPT46838.1"/>
    <property type="molecule type" value="Genomic_DNA"/>
</dbReference>
<accession>A0ABX2C3M5</accession>
<sequence>MVASPSREELIAWAAESVAFHGLELSRINTVLLEQAYSFEINRIFSTFDLTQPIKVLEGLRSSNATGQEDQFQHAPLTGLYKKHFTSPRFHIKNLLNFLRSREGDRHFKEVWAKAAQASGSGHVDDAFTKYLSHHVVIEPIEIRSSSNRMTGEWFVFHKHEGKNYYLTFGLHGETNDEIYKRIVLACEFDSLPFKL</sequence>
<keyword evidence="2" id="KW-1185">Reference proteome</keyword>
<dbReference type="Proteomes" id="UP000652198">
    <property type="component" value="Unassembled WGS sequence"/>
</dbReference>
<evidence type="ECO:0000313" key="1">
    <source>
        <dbReference type="EMBL" id="NPT46838.1"/>
    </source>
</evidence>